<dbReference type="InterPro" id="IPR003783">
    <property type="entry name" value="Regulatory_RecX"/>
</dbReference>
<protein>
    <recommendedName>
        <fullName evidence="3 5">Regulatory protein RecX</fullName>
    </recommendedName>
</protein>
<evidence type="ECO:0000259" key="7">
    <source>
        <dbReference type="Pfam" id="PF21981"/>
    </source>
</evidence>
<feature type="domain" description="RecX second three-helical" evidence="6">
    <location>
        <begin position="110"/>
        <end position="150"/>
    </location>
</feature>
<organism evidence="9 10">
    <name type="scientific">Paenibacillus sambharensis</name>
    <dbReference type="NCBI Taxonomy" id="1803190"/>
    <lineage>
        <taxon>Bacteria</taxon>
        <taxon>Bacillati</taxon>
        <taxon>Bacillota</taxon>
        <taxon>Bacilli</taxon>
        <taxon>Bacillales</taxon>
        <taxon>Paenibacillaceae</taxon>
        <taxon>Paenibacillus</taxon>
    </lineage>
</organism>
<dbReference type="Proteomes" id="UP000249522">
    <property type="component" value="Unassembled WGS sequence"/>
</dbReference>
<dbReference type="OrthoDB" id="5421057at2"/>
<feature type="domain" description="RecX first three-helical" evidence="8">
    <location>
        <begin position="64"/>
        <end position="103"/>
    </location>
</feature>
<gene>
    <name evidence="5" type="primary">recX</name>
    <name evidence="9" type="ORF">DNH61_22415</name>
</gene>
<accession>A0A2W1LPG4</accession>
<dbReference type="Pfam" id="PF02631">
    <property type="entry name" value="RecX_HTH2"/>
    <property type="match status" value="1"/>
</dbReference>
<keyword evidence="10" id="KW-1185">Reference proteome</keyword>
<sequence length="221" mass="25686">MFQIVTVTQLRKQKGRYALYRDGEEEPVLSVHEDIMIKYRLLKGAWVKESDLPFIRAEDDRHRAYSLAVAYLGAKPRTRKEIERYLARKELEPEIIALTADRLEAERFVDDADYAVQFARQRARSQGKGRLRIKQELLQRGISRTQAADAVEALDPGAELEAAVKAASKKWPYVKGEFRERKMKLSQFLMRRGYTGETVRQAVQEVVRELDEPDDTDWLDN</sequence>
<keyword evidence="4 5" id="KW-0963">Cytoplasm</keyword>
<dbReference type="PANTHER" id="PTHR33602:SF1">
    <property type="entry name" value="REGULATORY PROTEIN RECX FAMILY PROTEIN"/>
    <property type="match status" value="1"/>
</dbReference>
<evidence type="ECO:0000256" key="2">
    <source>
        <dbReference type="ARBA" id="ARBA00009695"/>
    </source>
</evidence>
<feature type="domain" description="RecX third three-helical" evidence="7">
    <location>
        <begin position="159"/>
        <end position="203"/>
    </location>
</feature>
<dbReference type="GO" id="GO:0005737">
    <property type="term" value="C:cytoplasm"/>
    <property type="evidence" value="ECO:0007669"/>
    <property type="project" value="UniProtKB-SubCell"/>
</dbReference>
<reference evidence="9 10" key="1">
    <citation type="submission" date="2018-06" db="EMBL/GenBank/DDBJ databases">
        <title>Paenibacillus imtechensis sp. nov.</title>
        <authorList>
            <person name="Pinnaka A.K."/>
            <person name="Singh H."/>
            <person name="Kaur M."/>
        </authorList>
    </citation>
    <scope>NUCLEOTIDE SEQUENCE [LARGE SCALE GENOMIC DNA]</scope>
    <source>
        <strain evidence="9 10">SMB1</strain>
    </source>
</reference>
<dbReference type="GO" id="GO:0006282">
    <property type="term" value="P:regulation of DNA repair"/>
    <property type="evidence" value="ECO:0007669"/>
    <property type="project" value="UniProtKB-UniRule"/>
</dbReference>
<name>A0A2W1LPG4_9BACL</name>
<evidence type="ECO:0000259" key="8">
    <source>
        <dbReference type="Pfam" id="PF21982"/>
    </source>
</evidence>
<comment type="similarity">
    <text evidence="2 5">Belongs to the RecX family.</text>
</comment>
<dbReference type="Pfam" id="PF21982">
    <property type="entry name" value="RecX_HTH1"/>
    <property type="match status" value="1"/>
</dbReference>
<dbReference type="Pfam" id="PF21981">
    <property type="entry name" value="RecX_HTH3"/>
    <property type="match status" value="1"/>
</dbReference>
<evidence type="ECO:0000313" key="9">
    <source>
        <dbReference type="EMBL" id="PZD93721.1"/>
    </source>
</evidence>
<comment type="function">
    <text evidence="5">Modulates RecA activity.</text>
</comment>
<dbReference type="InterPro" id="IPR053926">
    <property type="entry name" value="RecX_HTH_1st"/>
</dbReference>
<comment type="subcellular location">
    <subcellularLocation>
        <location evidence="1 5">Cytoplasm</location>
    </subcellularLocation>
</comment>
<proteinExistence type="inferred from homology"/>
<dbReference type="HAMAP" id="MF_01114">
    <property type="entry name" value="RecX"/>
    <property type="match status" value="1"/>
</dbReference>
<evidence type="ECO:0000313" key="10">
    <source>
        <dbReference type="Proteomes" id="UP000249522"/>
    </source>
</evidence>
<evidence type="ECO:0000256" key="3">
    <source>
        <dbReference type="ARBA" id="ARBA00018111"/>
    </source>
</evidence>
<dbReference type="InterPro" id="IPR053925">
    <property type="entry name" value="RecX_HTH_3rd"/>
</dbReference>
<dbReference type="EMBL" id="QKRB01000057">
    <property type="protein sequence ID" value="PZD93721.1"/>
    <property type="molecule type" value="Genomic_DNA"/>
</dbReference>
<dbReference type="AlphaFoldDB" id="A0A2W1LPG4"/>
<evidence type="ECO:0000256" key="4">
    <source>
        <dbReference type="ARBA" id="ARBA00022490"/>
    </source>
</evidence>
<evidence type="ECO:0000256" key="1">
    <source>
        <dbReference type="ARBA" id="ARBA00004496"/>
    </source>
</evidence>
<evidence type="ECO:0000256" key="5">
    <source>
        <dbReference type="HAMAP-Rule" id="MF_01114"/>
    </source>
</evidence>
<dbReference type="PANTHER" id="PTHR33602">
    <property type="entry name" value="REGULATORY PROTEIN RECX FAMILY PROTEIN"/>
    <property type="match status" value="1"/>
</dbReference>
<dbReference type="InterPro" id="IPR036388">
    <property type="entry name" value="WH-like_DNA-bd_sf"/>
</dbReference>
<dbReference type="InterPro" id="IPR053924">
    <property type="entry name" value="RecX_HTH_2nd"/>
</dbReference>
<dbReference type="Gene3D" id="1.10.10.10">
    <property type="entry name" value="Winged helix-like DNA-binding domain superfamily/Winged helix DNA-binding domain"/>
    <property type="match status" value="3"/>
</dbReference>
<evidence type="ECO:0000259" key="6">
    <source>
        <dbReference type="Pfam" id="PF02631"/>
    </source>
</evidence>
<comment type="caution">
    <text evidence="9">The sequence shown here is derived from an EMBL/GenBank/DDBJ whole genome shotgun (WGS) entry which is preliminary data.</text>
</comment>